<organism evidence="2 3">
    <name type="scientific">Streptomyces qinglanensis</name>
    <dbReference type="NCBI Taxonomy" id="943816"/>
    <lineage>
        <taxon>Bacteria</taxon>
        <taxon>Bacillati</taxon>
        <taxon>Actinomycetota</taxon>
        <taxon>Actinomycetes</taxon>
        <taxon>Kitasatosporales</taxon>
        <taxon>Streptomycetaceae</taxon>
        <taxon>Streptomyces</taxon>
    </lineage>
</organism>
<dbReference type="RefSeq" id="WP_162637651.1">
    <property type="nucleotide sequence ID" value="NZ_FOGO01000006.1"/>
</dbReference>
<keyword evidence="3" id="KW-1185">Reference proteome</keyword>
<evidence type="ECO:0000313" key="2">
    <source>
        <dbReference type="EMBL" id="SER97515.1"/>
    </source>
</evidence>
<sequence length="56" mass="5861">MTTPGAEFTLSDGPAGDGPGCDHPLTRLLLLLEIADQPDWLRDLAAPAGSAPQSFR</sequence>
<name>A0A1H9TJV7_9ACTN</name>
<dbReference type="Proteomes" id="UP000182841">
    <property type="component" value="Unassembled WGS sequence"/>
</dbReference>
<gene>
    <name evidence="2" type="ORF">SAMN05421870_106216</name>
</gene>
<evidence type="ECO:0000313" key="3">
    <source>
        <dbReference type="Proteomes" id="UP000182841"/>
    </source>
</evidence>
<evidence type="ECO:0000256" key="1">
    <source>
        <dbReference type="SAM" id="MobiDB-lite"/>
    </source>
</evidence>
<proteinExistence type="predicted"/>
<dbReference type="EMBL" id="FOGO01000006">
    <property type="protein sequence ID" value="SER97515.1"/>
    <property type="molecule type" value="Genomic_DNA"/>
</dbReference>
<accession>A0A1H9TJV7</accession>
<dbReference type="AlphaFoldDB" id="A0A1H9TJV7"/>
<reference evidence="3" key="1">
    <citation type="submission" date="2016-10" db="EMBL/GenBank/DDBJ databases">
        <authorList>
            <person name="Varghese N."/>
            <person name="Submissions S."/>
        </authorList>
    </citation>
    <scope>NUCLEOTIDE SEQUENCE [LARGE SCALE GENOMIC DNA]</scope>
    <source>
        <strain evidence="3">CGMCC 4.6825</strain>
    </source>
</reference>
<feature type="region of interest" description="Disordered" evidence="1">
    <location>
        <begin position="1"/>
        <end position="22"/>
    </location>
</feature>
<protein>
    <submittedName>
        <fullName evidence="2">Uncharacterized protein</fullName>
    </submittedName>
</protein>